<dbReference type="RefSeq" id="WP_107520184.1">
    <property type="nucleotide sequence ID" value="NZ_PYZH01000033.1"/>
</dbReference>
<organism evidence="1 2">
    <name type="scientific">Staphylococcus devriesei</name>
    <dbReference type="NCBI Taxonomy" id="586733"/>
    <lineage>
        <taxon>Bacteria</taxon>
        <taxon>Bacillati</taxon>
        <taxon>Bacillota</taxon>
        <taxon>Bacilli</taxon>
        <taxon>Bacillales</taxon>
        <taxon>Staphylococcaceae</taxon>
        <taxon>Staphylococcus</taxon>
    </lineage>
</organism>
<reference evidence="1 2" key="1">
    <citation type="journal article" date="2016" name="Front. Microbiol.">
        <title>Comprehensive Phylogenetic Analysis of Bovine Non-aureus Staphylococci Species Based on Whole-Genome Sequencing.</title>
        <authorList>
            <person name="Naushad S."/>
            <person name="Barkema H.W."/>
            <person name="Luby C."/>
            <person name="Condas L.A."/>
            <person name="Nobrega D.B."/>
            <person name="Carson D.A."/>
            <person name="De Buck J."/>
        </authorList>
    </citation>
    <scope>NUCLEOTIDE SEQUENCE [LARGE SCALE GENOMIC DNA]</scope>
    <source>
        <strain evidence="1 2">SNUC 4143</strain>
    </source>
</reference>
<dbReference type="EMBL" id="PYZH01000033">
    <property type="protein sequence ID" value="PTF15141.1"/>
    <property type="molecule type" value="Genomic_DNA"/>
</dbReference>
<proteinExistence type="predicted"/>
<name>A0A2T4KZY8_9STAP</name>
<sequence length="75" mass="8642">MSKLINQEYVIETKDGNYYEEEIQVFGDGKPLRNVLKVSPYVKGAKRFSDISEAHDVAYAYGFKVLTLNTYLEED</sequence>
<accession>A0A2T4KZY8</accession>
<gene>
    <name evidence="1" type="ORF">BUY48_06585</name>
</gene>
<comment type="caution">
    <text evidence="1">The sequence shown here is derived from an EMBL/GenBank/DDBJ whole genome shotgun (WGS) entry which is preliminary data.</text>
</comment>
<protein>
    <submittedName>
        <fullName evidence="1">Uncharacterized protein</fullName>
    </submittedName>
</protein>
<dbReference type="AlphaFoldDB" id="A0A2T4KZY8"/>
<evidence type="ECO:0000313" key="2">
    <source>
        <dbReference type="Proteomes" id="UP000243350"/>
    </source>
</evidence>
<dbReference type="Proteomes" id="UP000243350">
    <property type="component" value="Unassembled WGS sequence"/>
</dbReference>
<evidence type="ECO:0000313" key="1">
    <source>
        <dbReference type="EMBL" id="PTF15141.1"/>
    </source>
</evidence>